<evidence type="ECO:0000313" key="4">
    <source>
        <dbReference type="Proteomes" id="UP000622890"/>
    </source>
</evidence>
<dbReference type="InterPro" id="IPR036869">
    <property type="entry name" value="J_dom_sf"/>
</dbReference>
<dbReference type="AlphaFoldDB" id="A0A934SZK5"/>
<dbReference type="EMBL" id="JAEPBG010000015">
    <property type="protein sequence ID" value="MBK4737916.1"/>
    <property type="molecule type" value="Genomic_DNA"/>
</dbReference>
<comment type="caution">
    <text evidence="3">The sequence shown here is derived from an EMBL/GenBank/DDBJ whole genome shotgun (WGS) entry which is preliminary data.</text>
</comment>
<organism evidence="3 4">
    <name type="scientific">Noviherbaspirillum pedocola</name>
    <dbReference type="NCBI Taxonomy" id="2801341"/>
    <lineage>
        <taxon>Bacteria</taxon>
        <taxon>Pseudomonadati</taxon>
        <taxon>Pseudomonadota</taxon>
        <taxon>Betaproteobacteria</taxon>
        <taxon>Burkholderiales</taxon>
        <taxon>Oxalobacteraceae</taxon>
        <taxon>Noviherbaspirillum</taxon>
    </lineage>
</organism>
<name>A0A934SZK5_9BURK</name>
<accession>A0A934SZK5</accession>
<dbReference type="PRINTS" id="PR00625">
    <property type="entry name" value="JDOMAIN"/>
</dbReference>
<feature type="region of interest" description="Disordered" evidence="1">
    <location>
        <begin position="1"/>
        <end position="25"/>
    </location>
</feature>
<evidence type="ECO:0000256" key="1">
    <source>
        <dbReference type="SAM" id="MobiDB-lite"/>
    </source>
</evidence>
<feature type="domain" description="J" evidence="2">
    <location>
        <begin position="25"/>
        <end position="79"/>
    </location>
</feature>
<dbReference type="Proteomes" id="UP000622890">
    <property type="component" value="Unassembled WGS sequence"/>
</dbReference>
<evidence type="ECO:0000259" key="2">
    <source>
        <dbReference type="PROSITE" id="PS50076"/>
    </source>
</evidence>
<keyword evidence="4" id="KW-1185">Reference proteome</keyword>
<sequence>MAPDWREQAAASAAGDEQGEAVTPDPYEVLGVAPDAQMDEITKAYRRIMQKVHPDVANFSGWFARVASAAYRTIRQQRGEP</sequence>
<proteinExistence type="predicted"/>
<evidence type="ECO:0000313" key="3">
    <source>
        <dbReference type="EMBL" id="MBK4737916.1"/>
    </source>
</evidence>
<protein>
    <submittedName>
        <fullName evidence="3">J domain-containing protein</fullName>
    </submittedName>
</protein>
<gene>
    <name evidence="3" type="ORF">JJB74_25120</name>
</gene>
<reference evidence="3" key="1">
    <citation type="submission" date="2021-01" db="EMBL/GenBank/DDBJ databases">
        <title>Genome sequence of strain Noviherbaspirillum sp. DKR-6.</title>
        <authorList>
            <person name="Chaudhary D.K."/>
        </authorList>
    </citation>
    <scope>NUCLEOTIDE SEQUENCE</scope>
    <source>
        <strain evidence="3">DKR-6</strain>
    </source>
</reference>
<dbReference type="SUPFAM" id="SSF46565">
    <property type="entry name" value="Chaperone J-domain"/>
    <property type="match status" value="1"/>
</dbReference>
<dbReference type="Pfam" id="PF00226">
    <property type="entry name" value="DnaJ"/>
    <property type="match status" value="1"/>
</dbReference>
<dbReference type="InterPro" id="IPR001623">
    <property type="entry name" value="DnaJ_domain"/>
</dbReference>
<dbReference type="SMART" id="SM00271">
    <property type="entry name" value="DnaJ"/>
    <property type="match status" value="1"/>
</dbReference>
<dbReference type="PROSITE" id="PS50076">
    <property type="entry name" value="DNAJ_2"/>
    <property type="match status" value="1"/>
</dbReference>
<dbReference type="Gene3D" id="1.10.287.110">
    <property type="entry name" value="DnaJ domain"/>
    <property type="match status" value="1"/>
</dbReference>
<dbReference type="CDD" id="cd06257">
    <property type="entry name" value="DnaJ"/>
    <property type="match status" value="1"/>
</dbReference>